<dbReference type="CDD" id="cd01670">
    <property type="entry name" value="Death"/>
    <property type="match status" value="1"/>
</dbReference>
<dbReference type="GO" id="GO:0007165">
    <property type="term" value="P:signal transduction"/>
    <property type="evidence" value="ECO:0007669"/>
    <property type="project" value="InterPro"/>
</dbReference>
<protein>
    <submittedName>
        <fullName evidence="3">Uncharacterized protein</fullName>
    </submittedName>
</protein>
<dbReference type="OrthoDB" id="6021171at2759"/>
<evidence type="ECO:0000313" key="4">
    <source>
        <dbReference type="Proteomes" id="UP000594262"/>
    </source>
</evidence>
<dbReference type="Gene3D" id="1.10.533.10">
    <property type="entry name" value="Death Domain, Fas"/>
    <property type="match status" value="1"/>
</dbReference>
<dbReference type="InterPro" id="IPR011029">
    <property type="entry name" value="DEATH-like_dom_sf"/>
</dbReference>
<evidence type="ECO:0000313" key="3">
    <source>
        <dbReference type="EnsemblMetazoa" id="CLYHEMP003783.1"/>
    </source>
</evidence>
<organism evidence="3 4">
    <name type="scientific">Clytia hemisphaerica</name>
    <dbReference type="NCBI Taxonomy" id="252671"/>
    <lineage>
        <taxon>Eukaryota</taxon>
        <taxon>Metazoa</taxon>
        <taxon>Cnidaria</taxon>
        <taxon>Hydrozoa</taxon>
        <taxon>Hydroidolina</taxon>
        <taxon>Leptothecata</taxon>
        <taxon>Obeliida</taxon>
        <taxon>Clytiidae</taxon>
        <taxon>Clytia</taxon>
    </lineage>
</organism>
<dbReference type="Pfam" id="PF08357">
    <property type="entry name" value="SEFIR"/>
    <property type="match status" value="1"/>
</dbReference>
<dbReference type="AlphaFoldDB" id="A0A7M5TZ04"/>
<keyword evidence="4" id="KW-1185">Reference proteome</keyword>
<proteinExistence type="predicted"/>
<sequence>MEEAVSPPINSSVTMMPDFNAVLLPQGAIKELNTKLIPTDALARDVRSLADNLGFSNTDINYLVNKQYPFIYMYDQWLKRHKQDAKLKALYAALMEIRRPDAAEIVERVLKDLQEQDPKETMRIEERYLSTLQRSISCTTLALPESFNIAYERQQNFSQGVPVPQEFHKRLQLKDPEQVAPDVFVVYFPDSEKHVSNIVRFIKRCHKYGIDATTDIFDPKHAEDRGVYIYSRMVEAQFVFVVCSEGFFSNSEAIYKPNVAAEASAKGKEVSFIMKFILNEIYDLAGNNPKFIPVLFPHGKEDFIPSVLKSATTYKMPVDFDNLRRRVFGIEKYKLAPLPATRPKIIPKVIGAKKGFFR</sequence>
<dbReference type="GeneID" id="136797595"/>
<dbReference type="Pfam" id="PF00531">
    <property type="entry name" value="Death"/>
    <property type="match status" value="1"/>
</dbReference>
<dbReference type="PROSITE" id="PS51534">
    <property type="entry name" value="SEFIR"/>
    <property type="match status" value="1"/>
</dbReference>
<dbReference type="RefSeq" id="XP_066910288.1">
    <property type="nucleotide sequence ID" value="XM_067054187.1"/>
</dbReference>
<dbReference type="InterPro" id="IPR000488">
    <property type="entry name" value="Death_dom"/>
</dbReference>
<dbReference type="PROSITE" id="PS50017">
    <property type="entry name" value="DEATH_DOMAIN"/>
    <property type="match status" value="1"/>
</dbReference>
<feature type="domain" description="SEFIR" evidence="2">
    <location>
        <begin position="180"/>
        <end position="325"/>
    </location>
</feature>
<name>A0A7M5TZ04_9CNID</name>
<dbReference type="InterPro" id="IPR013568">
    <property type="entry name" value="SEFIR_dom"/>
</dbReference>
<dbReference type="EnsemblMetazoa" id="CLYHEMT003783.1">
    <property type="protein sequence ID" value="CLYHEMP003783.1"/>
    <property type="gene ID" value="CLYHEMG003783"/>
</dbReference>
<reference evidence="3" key="1">
    <citation type="submission" date="2021-01" db="UniProtKB">
        <authorList>
            <consortium name="EnsemblMetazoa"/>
        </authorList>
    </citation>
    <scope>IDENTIFICATION</scope>
</reference>
<dbReference type="Gene3D" id="3.40.50.11530">
    <property type="match status" value="1"/>
</dbReference>
<accession>A0A7M5TZ04</accession>
<evidence type="ECO:0000259" key="1">
    <source>
        <dbReference type="PROSITE" id="PS50017"/>
    </source>
</evidence>
<dbReference type="SMART" id="SM00005">
    <property type="entry name" value="DEATH"/>
    <property type="match status" value="1"/>
</dbReference>
<dbReference type="SUPFAM" id="SSF47986">
    <property type="entry name" value="DEATH domain"/>
    <property type="match status" value="1"/>
</dbReference>
<evidence type="ECO:0000259" key="2">
    <source>
        <dbReference type="PROSITE" id="PS51534"/>
    </source>
</evidence>
<dbReference type="Proteomes" id="UP000594262">
    <property type="component" value="Unplaced"/>
</dbReference>
<feature type="domain" description="Death" evidence="1">
    <location>
        <begin position="31"/>
        <end position="110"/>
    </location>
</feature>